<dbReference type="EMBL" id="CAJNOC010002408">
    <property type="protein sequence ID" value="CAF0931216.1"/>
    <property type="molecule type" value="Genomic_DNA"/>
</dbReference>
<gene>
    <name evidence="1" type="ORF">OXX778_LOCUS12917</name>
</gene>
<sequence>MGSGPSIENRQVEALMRQQNPNIREIAERLPKNQEIRVKKIYHVNKPITESTPPPPPPPQPKTVISKPVQVVKVIQPQSVPIPPPTVVYRPQMVANPNASQIQFAYNKPFIRN</sequence>
<comment type="caution">
    <text evidence="1">The sequence shown here is derived from an EMBL/GenBank/DDBJ whole genome shotgun (WGS) entry which is preliminary data.</text>
</comment>
<name>A0A814BUB4_9BILA</name>
<organism evidence="1 2">
    <name type="scientific">Brachionus calyciflorus</name>
    <dbReference type="NCBI Taxonomy" id="104777"/>
    <lineage>
        <taxon>Eukaryota</taxon>
        <taxon>Metazoa</taxon>
        <taxon>Spiralia</taxon>
        <taxon>Gnathifera</taxon>
        <taxon>Rotifera</taxon>
        <taxon>Eurotatoria</taxon>
        <taxon>Monogononta</taxon>
        <taxon>Pseudotrocha</taxon>
        <taxon>Ploima</taxon>
        <taxon>Brachionidae</taxon>
        <taxon>Brachionus</taxon>
    </lineage>
</organism>
<evidence type="ECO:0000313" key="2">
    <source>
        <dbReference type="Proteomes" id="UP000663879"/>
    </source>
</evidence>
<proteinExistence type="predicted"/>
<dbReference type="AlphaFoldDB" id="A0A814BUB4"/>
<keyword evidence="2" id="KW-1185">Reference proteome</keyword>
<reference evidence="1" key="1">
    <citation type="submission" date="2021-02" db="EMBL/GenBank/DDBJ databases">
        <authorList>
            <person name="Nowell W R."/>
        </authorList>
    </citation>
    <scope>NUCLEOTIDE SEQUENCE</scope>
    <source>
        <strain evidence="1">Ploen Becks lab</strain>
    </source>
</reference>
<evidence type="ECO:0000313" key="1">
    <source>
        <dbReference type="EMBL" id="CAF0931216.1"/>
    </source>
</evidence>
<dbReference type="Proteomes" id="UP000663879">
    <property type="component" value="Unassembled WGS sequence"/>
</dbReference>
<protein>
    <submittedName>
        <fullName evidence="1">Uncharacterized protein</fullName>
    </submittedName>
</protein>
<accession>A0A814BUB4</accession>
<dbReference type="OrthoDB" id="10525685at2759"/>